<dbReference type="GO" id="GO:0005829">
    <property type="term" value="C:cytosol"/>
    <property type="evidence" value="ECO:0007669"/>
    <property type="project" value="TreeGrafter"/>
</dbReference>
<comment type="similarity">
    <text evidence="4 11">Belongs to the FBPase class 1 family.</text>
</comment>
<dbReference type="GO" id="GO:0042132">
    <property type="term" value="F:fructose 1,6-bisphosphate 1-phosphatase activity"/>
    <property type="evidence" value="ECO:0007669"/>
    <property type="project" value="UniProtKB-EC"/>
</dbReference>
<dbReference type="InterPro" id="IPR000146">
    <property type="entry name" value="FBPase_class-1"/>
</dbReference>
<evidence type="ECO:0000256" key="4">
    <source>
        <dbReference type="ARBA" id="ARBA00010941"/>
    </source>
</evidence>
<keyword evidence="15" id="KW-1185">Reference proteome</keyword>
<dbReference type="InterPro" id="IPR020548">
    <property type="entry name" value="Fructose_bisphosphatase_AS"/>
</dbReference>
<dbReference type="GO" id="GO:0005986">
    <property type="term" value="P:sucrose biosynthetic process"/>
    <property type="evidence" value="ECO:0007669"/>
    <property type="project" value="TreeGrafter"/>
</dbReference>
<keyword evidence="7" id="KW-0479">Metal-binding</keyword>
<evidence type="ECO:0000256" key="11">
    <source>
        <dbReference type="RuleBase" id="RU000508"/>
    </source>
</evidence>
<dbReference type="CDD" id="cd00354">
    <property type="entry name" value="FBPase"/>
    <property type="match status" value="1"/>
</dbReference>
<organism evidence="14 15">
    <name type="scientific">Geodia barretti</name>
    <name type="common">Barrett's horny sponge</name>
    <dbReference type="NCBI Taxonomy" id="519541"/>
    <lineage>
        <taxon>Eukaryota</taxon>
        <taxon>Metazoa</taxon>
        <taxon>Porifera</taxon>
        <taxon>Demospongiae</taxon>
        <taxon>Heteroscleromorpha</taxon>
        <taxon>Tetractinellida</taxon>
        <taxon>Astrophorina</taxon>
        <taxon>Geodiidae</taxon>
        <taxon>Geodia</taxon>
    </lineage>
</organism>
<dbReference type="Gene3D" id="3.30.540.10">
    <property type="entry name" value="Fructose-1,6-Bisphosphatase, subunit A, domain 1"/>
    <property type="match status" value="1"/>
</dbReference>
<evidence type="ECO:0000256" key="10">
    <source>
        <dbReference type="ARBA" id="ARBA00023277"/>
    </source>
</evidence>
<comment type="catalytic activity">
    <reaction evidence="1">
        <text>beta-D-fructose 1,6-bisphosphate + H2O = beta-D-fructose 6-phosphate + phosphate</text>
        <dbReference type="Rhea" id="RHEA:11064"/>
        <dbReference type="ChEBI" id="CHEBI:15377"/>
        <dbReference type="ChEBI" id="CHEBI:32966"/>
        <dbReference type="ChEBI" id="CHEBI:43474"/>
        <dbReference type="ChEBI" id="CHEBI:57634"/>
        <dbReference type="EC" id="3.1.3.11"/>
    </reaction>
</comment>
<dbReference type="PANTHER" id="PTHR11556:SF35">
    <property type="entry name" value="SEDOHEPTULOSE-1,7-BISPHOSPHATASE, CHLOROPLASTIC"/>
    <property type="match status" value="1"/>
</dbReference>
<dbReference type="InterPro" id="IPR028343">
    <property type="entry name" value="FBPtase"/>
</dbReference>
<evidence type="ECO:0000256" key="7">
    <source>
        <dbReference type="ARBA" id="ARBA00022723"/>
    </source>
</evidence>
<accession>A0AA35WXX1</accession>
<dbReference type="GO" id="GO:0046872">
    <property type="term" value="F:metal ion binding"/>
    <property type="evidence" value="ECO:0007669"/>
    <property type="project" value="UniProtKB-KW"/>
</dbReference>
<evidence type="ECO:0000256" key="1">
    <source>
        <dbReference type="ARBA" id="ARBA00001273"/>
    </source>
</evidence>
<evidence type="ECO:0000313" key="15">
    <source>
        <dbReference type="Proteomes" id="UP001174909"/>
    </source>
</evidence>
<evidence type="ECO:0000256" key="9">
    <source>
        <dbReference type="ARBA" id="ARBA00022842"/>
    </source>
</evidence>
<dbReference type="PIRSF" id="PIRSF500210">
    <property type="entry name" value="FBPtase"/>
    <property type="match status" value="1"/>
</dbReference>
<feature type="domain" description="Fructose-1-6-bisphosphatase class I N-terminal" evidence="12">
    <location>
        <begin position="2"/>
        <end position="133"/>
    </location>
</feature>
<dbReference type="Pfam" id="PF18913">
    <property type="entry name" value="FBPase_C"/>
    <property type="match status" value="1"/>
</dbReference>
<dbReference type="SUPFAM" id="SSF56655">
    <property type="entry name" value="Carbohydrate phosphatase"/>
    <property type="match status" value="1"/>
</dbReference>
<dbReference type="AlphaFoldDB" id="A0AA35WXX1"/>
<keyword evidence="9" id="KW-0460">Magnesium</keyword>
<dbReference type="Gene3D" id="3.40.190.80">
    <property type="match status" value="1"/>
</dbReference>
<protein>
    <recommendedName>
        <fullName evidence="5">fructose-bisphosphatase</fullName>
        <ecNumber evidence="5">3.1.3.11</ecNumber>
    </recommendedName>
</protein>
<evidence type="ECO:0000256" key="5">
    <source>
        <dbReference type="ARBA" id="ARBA00013093"/>
    </source>
</evidence>
<keyword evidence="8 11" id="KW-0378">Hydrolase</keyword>
<comment type="pathway">
    <text evidence="3">Carbohydrate biosynthesis; Calvin cycle.</text>
</comment>
<sequence>MVQKLDVIANETLMRCLGYRGNVGMMISEEDAEPRIVQDVGEEGRYVVLFDPLDGSSNIDVNVPIGTIFSILRRKPDIDRSDAMPHILQAGIQQVAAGYVLYGSSTVMVYTAGDGVHIFTLDPAIGAYVLTQENVQMPENGRTYSVNEAYSLTFPRGVQKYLEWAKSEEAGGYSLRYVGSLVSDFHRTLLRGGVFLYPPTQKDQFGKLRLLYEANPIAFLAEQAGGIASDGRQRILEKQPRSIHERTPLIVGNRDEAKRVLSFWGE</sequence>
<evidence type="ECO:0000256" key="6">
    <source>
        <dbReference type="ARBA" id="ARBA00022490"/>
    </source>
</evidence>
<dbReference type="GO" id="GO:0006000">
    <property type="term" value="P:fructose metabolic process"/>
    <property type="evidence" value="ECO:0007669"/>
    <property type="project" value="TreeGrafter"/>
</dbReference>
<reference evidence="14" key="1">
    <citation type="submission" date="2023-03" db="EMBL/GenBank/DDBJ databases">
        <authorList>
            <person name="Steffen K."/>
            <person name="Cardenas P."/>
        </authorList>
    </citation>
    <scope>NUCLEOTIDE SEQUENCE</scope>
</reference>
<proteinExistence type="inferred from homology"/>
<comment type="cofactor">
    <cofactor evidence="2">
        <name>Mg(2+)</name>
        <dbReference type="ChEBI" id="CHEBI:18420"/>
    </cofactor>
</comment>
<dbReference type="InterPro" id="IPR033391">
    <property type="entry name" value="FBPase_N"/>
</dbReference>
<dbReference type="Proteomes" id="UP001174909">
    <property type="component" value="Unassembled WGS sequence"/>
</dbReference>
<dbReference type="PRINTS" id="PR00115">
    <property type="entry name" value="F16BPHPHTASE"/>
</dbReference>
<dbReference type="EC" id="3.1.3.11" evidence="5"/>
<evidence type="ECO:0000313" key="14">
    <source>
        <dbReference type="EMBL" id="CAI8030582.1"/>
    </source>
</evidence>
<dbReference type="GO" id="GO:0006094">
    <property type="term" value="P:gluconeogenesis"/>
    <property type="evidence" value="ECO:0007669"/>
    <property type="project" value="TreeGrafter"/>
</dbReference>
<comment type="caution">
    <text evidence="14">The sequence shown here is derived from an EMBL/GenBank/DDBJ whole genome shotgun (WGS) entry which is preliminary data.</text>
</comment>
<dbReference type="PANTHER" id="PTHR11556">
    <property type="entry name" value="FRUCTOSE-1,6-BISPHOSPHATASE-RELATED"/>
    <property type="match status" value="1"/>
</dbReference>
<dbReference type="HAMAP" id="MF_01855">
    <property type="entry name" value="FBPase_class1"/>
    <property type="match status" value="1"/>
</dbReference>
<gene>
    <name evidence="14" type="ORF">GBAR_LOCUS17322</name>
</gene>
<dbReference type="PROSITE" id="PS00124">
    <property type="entry name" value="FBPASE"/>
    <property type="match status" value="1"/>
</dbReference>
<dbReference type="PIRSF" id="PIRSF000904">
    <property type="entry name" value="FBPtase_SBPase"/>
    <property type="match status" value="1"/>
</dbReference>
<evidence type="ECO:0000256" key="3">
    <source>
        <dbReference type="ARBA" id="ARBA00005215"/>
    </source>
</evidence>
<dbReference type="Pfam" id="PF00316">
    <property type="entry name" value="FBPase"/>
    <property type="match status" value="1"/>
</dbReference>
<evidence type="ECO:0000259" key="13">
    <source>
        <dbReference type="Pfam" id="PF18913"/>
    </source>
</evidence>
<dbReference type="InterPro" id="IPR044015">
    <property type="entry name" value="FBPase_C_dom"/>
</dbReference>
<keyword evidence="6" id="KW-0963">Cytoplasm</keyword>
<dbReference type="GO" id="GO:0006002">
    <property type="term" value="P:fructose 6-phosphate metabolic process"/>
    <property type="evidence" value="ECO:0007669"/>
    <property type="project" value="TreeGrafter"/>
</dbReference>
<feature type="domain" description="Fructose-1-6-bisphosphatase class 1 C-terminal" evidence="13">
    <location>
        <begin position="137"/>
        <end position="261"/>
    </location>
</feature>
<evidence type="ECO:0000259" key="12">
    <source>
        <dbReference type="Pfam" id="PF00316"/>
    </source>
</evidence>
<evidence type="ECO:0000256" key="8">
    <source>
        <dbReference type="ARBA" id="ARBA00022801"/>
    </source>
</evidence>
<name>A0AA35WXX1_GEOBA</name>
<dbReference type="EMBL" id="CASHTH010002487">
    <property type="protein sequence ID" value="CAI8030582.1"/>
    <property type="molecule type" value="Genomic_DNA"/>
</dbReference>
<keyword evidence="10 11" id="KW-0119">Carbohydrate metabolism</keyword>
<evidence type="ECO:0000256" key="2">
    <source>
        <dbReference type="ARBA" id="ARBA00001946"/>
    </source>
</evidence>
<dbReference type="GO" id="GO:0030388">
    <property type="term" value="P:fructose 1,6-bisphosphate metabolic process"/>
    <property type="evidence" value="ECO:0007669"/>
    <property type="project" value="TreeGrafter"/>
</dbReference>